<dbReference type="InterPro" id="IPR002048">
    <property type="entry name" value="EF_hand_dom"/>
</dbReference>
<feature type="compositionally biased region" description="Polar residues" evidence="2">
    <location>
        <begin position="1403"/>
        <end position="1412"/>
    </location>
</feature>
<dbReference type="PANTHER" id="PTHR46788:SF1">
    <property type="entry name" value="EF-HAND CALCIUM-BINDING DOMAIN-CONTAINING PROTEIN 5"/>
    <property type="match status" value="1"/>
</dbReference>
<dbReference type="PROSITE" id="PS50222">
    <property type="entry name" value="EF_HAND_2"/>
    <property type="match status" value="1"/>
</dbReference>
<comment type="caution">
    <text evidence="4">The sequence shown here is derived from an EMBL/GenBank/DDBJ whole genome shotgun (WGS) entry which is preliminary data.</text>
</comment>
<proteinExistence type="predicted"/>
<feature type="region of interest" description="Disordered" evidence="2">
    <location>
        <begin position="1375"/>
        <end position="1412"/>
    </location>
</feature>
<reference evidence="4" key="1">
    <citation type="journal article" date="2022" name="bioRxiv">
        <title>Sequencing and chromosome-scale assembly of the giantPleurodeles waltlgenome.</title>
        <authorList>
            <person name="Brown T."/>
            <person name="Elewa A."/>
            <person name="Iarovenko S."/>
            <person name="Subramanian E."/>
            <person name="Araus A.J."/>
            <person name="Petzold A."/>
            <person name="Susuki M."/>
            <person name="Suzuki K.-i.T."/>
            <person name="Hayashi T."/>
            <person name="Toyoda A."/>
            <person name="Oliveira C."/>
            <person name="Osipova E."/>
            <person name="Leigh N.D."/>
            <person name="Simon A."/>
            <person name="Yun M.H."/>
        </authorList>
    </citation>
    <scope>NUCLEOTIDE SEQUENCE</scope>
    <source>
        <strain evidence="4">20211129_DDA</strain>
        <tissue evidence="4">Liver</tissue>
    </source>
</reference>
<keyword evidence="1" id="KW-0175">Coiled coil</keyword>
<dbReference type="EMBL" id="JANPWB010000005">
    <property type="protein sequence ID" value="KAJ1186093.1"/>
    <property type="molecule type" value="Genomic_DNA"/>
</dbReference>
<accession>A0AAV7UAX5</accession>
<protein>
    <recommendedName>
        <fullName evidence="3">EF-hand domain-containing protein</fullName>
    </recommendedName>
</protein>
<feature type="compositionally biased region" description="Polar residues" evidence="2">
    <location>
        <begin position="594"/>
        <end position="603"/>
    </location>
</feature>
<evidence type="ECO:0000313" key="5">
    <source>
        <dbReference type="Proteomes" id="UP001066276"/>
    </source>
</evidence>
<dbReference type="CDD" id="cd22968">
    <property type="entry name" value="DD_EFCAB5"/>
    <property type="match status" value="1"/>
</dbReference>
<dbReference type="Gene3D" id="1.20.920.60">
    <property type="match status" value="1"/>
</dbReference>
<feature type="compositionally biased region" description="Polar residues" evidence="2">
    <location>
        <begin position="1378"/>
        <end position="1389"/>
    </location>
</feature>
<evidence type="ECO:0000256" key="1">
    <source>
        <dbReference type="SAM" id="Coils"/>
    </source>
</evidence>
<gene>
    <name evidence="4" type="ORF">NDU88_002877</name>
</gene>
<name>A0AAV7UAX5_PLEWA</name>
<feature type="domain" description="EF-hand" evidence="3">
    <location>
        <begin position="784"/>
        <end position="819"/>
    </location>
</feature>
<organism evidence="4 5">
    <name type="scientific">Pleurodeles waltl</name>
    <name type="common">Iberian ribbed newt</name>
    <dbReference type="NCBI Taxonomy" id="8319"/>
    <lineage>
        <taxon>Eukaryota</taxon>
        <taxon>Metazoa</taxon>
        <taxon>Chordata</taxon>
        <taxon>Craniata</taxon>
        <taxon>Vertebrata</taxon>
        <taxon>Euteleostomi</taxon>
        <taxon>Amphibia</taxon>
        <taxon>Batrachia</taxon>
        <taxon>Caudata</taxon>
        <taxon>Salamandroidea</taxon>
        <taxon>Salamandridae</taxon>
        <taxon>Pleurodelinae</taxon>
        <taxon>Pleurodeles</taxon>
    </lineage>
</organism>
<evidence type="ECO:0000313" key="4">
    <source>
        <dbReference type="EMBL" id="KAJ1186093.1"/>
    </source>
</evidence>
<evidence type="ECO:0000259" key="3">
    <source>
        <dbReference type="PROSITE" id="PS50222"/>
    </source>
</evidence>
<feature type="compositionally biased region" description="Basic and acidic residues" evidence="2">
    <location>
        <begin position="473"/>
        <end position="483"/>
    </location>
</feature>
<evidence type="ECO:0000256" key="2">
    <source>
        <dbReference type="SAM" id="MobiDB-lite"/>
    </source>
</evidence>
<dbReference type="PANTHER" id="PTHR46788">
    <property type="entry name" value="EF-HAND CALCIUM-BINDING DOMAIN-CONTAINING PROTEIN 5"/>
    <property type="match status" value="1"/>
</dbReference>
<feature type="coiled-coil region" evidence="1">
    <location>
        <begin position="1198"/>
        <end position="1225"/>
    </location>
</feature>
<dbReference type="SUPFAM" id="SSF55781">
    <property type="entry name" value="GAF domain-like"/>
    <property type="match status" value="1"/>
</dbReference>
<feature type="region of interest" description="Disordered" evidence="2">
    <location>
        <begin position="444"/>
        <end position="672"/>
    </location>
</feature>
<dbReference type="GO" id="GO:0005509">
    <property type="term" value="F:calcium ion binding"/>
    <property type="evidence" value="ECO:0007669"/>
    <property type="project" value="InterPro"/>
</dbReference>
<sequence>MATDSKSRKPVPSVKYDQSGCENAGSRRRSGRRVGEPEDARWKQNFFDKVQQRGLNLQQATVDVLSQVKAEEEKLRQKSPPDPLASEWFSADKQTVDTRVYLLDKLLPTLVPGVEKLLKEVEKRHLLDPPGTTSPTFNPVNFLAETLMRNNPQFVGGQKTTAYARGLKQAVKDLKSKVFELEFNRLAQLKQEMKETLEKREKLEDIEAQVKETRKEALALQFPEWTLDVSGRIPAAVIQSALKSFQEVASHFSVEPKFVSYSKDLATEETLEHKLNADEFIEYVHSYTKDLSTDLFLELLHHLSQSADVFRETIRHDRWRQMFTDLFLACDHGKVGVLDRQRVLLLLEAFYNSEESEVAAWGFRNPRQWPMIEFREMDPTDFWADFDEAPKVILSEGSLTAEASSVGLEVRASGVTSGALGQAGSQTDRGVDSVTVRHSVERLGSVQEKKSRSDGAVDAIGERHSAGQVGSVQEKKSRSDRAVDSVAEQHSAGLLGSVEGKKSKSADLGAGVSAVSSEGKMMVPDPAMPILEENTNTNAGNDDLQADPAQGNPQSPTREPSTNVENVAPGRGHSATRQSPSLVLDTQPVGDEQTVIQTAMSSTSEDRVKDGEGSAEEPTAAEEPSATTVTEEKRQSEPSVDVTGETKDSEDQKTGDEGVTKEPQDIDGIPWSGDLLTTDLALKYGSYGNRSLDEWSVAASRFTDLRSIITDIHSWEPPRVTSAFDRSSLNLPQFVQLMETFLGEETSLPVVEKLVAFIQNGYMETEEEKFQRLEKARREAFSARRKLVLEALFQKWDNDGCGFIELSTLEAALSKYKEGMESALLTKGRERLKSAQVCRDDAVKINSRGFQRFLESLMEELPGTEEEVFQSLVEFLTASIERTQTERMRGSARRKWLHEIQRAAERSGGSLEPIYQATFQALYKDSESHGNKKKISASIGLLEQSPPTAERGPHLLRYVACTLEDAPYVLNKALYRDMKGVSFNAVDDGKPVHVPRVQYHGNIHFWKYDRPLDERTGSFLVLPLKDSRMRIFGTLGIDTIRDPRERNIFLTHEISFYQGVSNTFSEAYHYVQTRRNILLLVSSALAWIHNRAPDIQSVTTYLMEPGTDKVPDYVLRKVMTTDNNTGVSEIHPSPGTLRRKENIFRDYLFKCADSSEVITTDAYGERHIAVPIREPSGRALAVMDVSTGQCRDLPAHEFQDLQKMLQMLQAACSEILEEAEGETEQTFVLEAERTGEESRMGVLFHRFMLQDLRECVQKLDHQSFAELKSYKEPPTLIHNILRAVLLLFHPELAASEEVESWNQCKLKVNTNLVRRITSFDPTASTVHVKPELVAKYIKGIPRGAVWRHGSIPAEYLYNWAFTCLSLLELNPSLPEAQEPSSASLVQESSAAALAQEPSAQPLRHSTTAVTEE</sequence>
<feature type="compositionally biased region" description="Low complexity" evidence="2">
    <location>
        <begin position="616"/>
        <end position="629"/>
    </location>
</feature>
<feature type="region of interest" description="Disordered" evidence="2">
    <location>
        <begin position="1"/>
        <end position="41"/>
    </location>
</feature>
<feature type="compositionally biased region" description="Polar residues" evidence="2">
    <location>
        <begin position="551"/>
        <end position="565"/>
    </location>
</feature>
<feature type="compositionally biased region" description="Basic and acidic residues" evidence="2">
    <location>
        <begin position="447"/>
        <end position="465"/>
    </location>
</feature>
<keyword evidence="5" id="KW-1185">Reference proteome</keyword>
<dbReference type="Proteomes" id="UP001066276">
    <property type="component" value="Chromosome 3_1"/>
</dbReference>
<feature type="compositionally biased region" description="Basic and acidic residues" evidence="2">
    <location>
        <begin position="644"/>
        <end position="664"/>
    </location>
</feature>
<feature type="coiled-coil region" evidence="1">
    <location>
        <begin position="179"/>
        <end position="216"/>
    </location>
</feature>